<dbReference type="SMART" id="SM00448">
    <property type="entry name" value="REC"/>
    <property type="match status" value="1"/>
</dbReference>
<sequence>MLSADTAVGVPCRPSPRGWSVADSSLGTSARVQQSGVVPEQQRVLTGADVSVWDVDAVLLLVEDDAGDALLVEEMLTDSELAAPLTWCKTLAEARRFLLGCSTPVCVLLDLHLPDVNGLDAVRQLVGSAPDAAVIVLTGLDESSTGLSAVAQGAQDYLVKGRIDPEVLGRAVRYALQRKHAERSAAAMRTSRLIAQENARLERALLPIPLLLDDTFQVAARYEAGRAHGLLSGDFYDVVQTPDGVVHAVIGDVSGHGAAEAALGVCLRVAWRTAVLTGVTQPEKIRLLEGILVAERSDPHVFATVTTLVFPPGRDKVLVGRAGHPGLLMRRDRHVSWVEPDAGMALGLLPGAGHWTITELDLFPDSELVLFTDGLFEGRTGPKSRLGEDGLLAMAGKYGALEPGAFVDALVAEATESASPYGGLADDVAVLHLGWKAGT</sequence>
<dbReference type="InterPro" id="IPR011006">
    <property type="entry name" value="CheY-like_superfamily"/>
</dbReference>
<dbReference type="InterPro" id="IPR036457">
    <property type="entry name" value="PPM-type-like_dom_sf"/>
</dbReference>
<dbReference type="PANTHER" id="PTHR43156">
    <property type="entry name" value="STAGE II SPORULATION PROTEIN E-RELATED"/>
    <property type="match status" value="1"/>
</dbReference>
<evidence type="ECO:0000259" key="3">
    <source>
        <dbReference type="PROSITE" id="PS50110"/>
    </source>
</evidence>
<gene>
    <name evidence="4" type="ORF">EAO74_03235</name>
</gene>
<reference evidence="4" key="1">
    <citation type="submission" date="2018-10" db="EMBL/GenBank/DDBJ databases">
        <authorList>
            <person name="Hariharan J."/>
            <person name="Choudoir M.J."/>
            <person name="Diebold P."/>
            <person name="Panke-Buisse K."/>
            <person name="Campbell A.N."/>
            <person name="Buckley D.H."/>
        </authorList>
    </citation>
    <scope>NUCLEOTIDE SEQUENCE</scope>
    <source>
        <strain evidence="4">Gb1</strain>
    </source>
</reference>
<dbReference type="CDD" id="cd00156">
    <property type="entry name" value="REC"/>
    <property type="match status" value="1"/>
</dbReference>
<feature type="modified residue" description="4-aspartylphosphate" evidence="2">
    <location>
        <position position="110"/>
    </location>
</feature>
<dbReference type="PANTHER" id="PTHR43156:SF2">
    <property type="entry name" value="STAGE II SPORULATION PROTEIN E"/>
    <property type="match status" value="1"/>
</dbReference>
<dbReference type="EMBL" id="RDBM01000011">
    <property type="protein sequence ID" value="TXS33390.1"/>
    <property type="molecule type" value="Genomic_DNA"/>
</dbReference>
<proteinExistence type="predicted"/>
<dbReference type="PROSITE" id="PS50110">
    <property type="entry name" value="RESPONSE_REGULATORY"/>
    <property type="match status" value="1"/>
</dbReference>
<evidence type="ECO:0000256" key="2">
    <source>
        <dbReference type="PROSITE-ProRule" id="PRU00169"/>
    </source>
</evidence>
<name>A0A652LBV2_9ACTN</name>
<dbReference type="InterPro" id="IPR001932">
    <property type="entry name" value="PPM-type_phosphatase-like_dom"/>
</dbReference>
<dbReference type="InterPro" id="IPR001789">
    <property type="entry name" value="Sig_transdc_resp-reg_receiver"/>
</dbReference>
<evidence type="ECO:0000313" key="4">
    <source>
        <dbReference type="EMBL" id="TXS33390.1"/>
    </source>
</evidence>
<dbReference type="Pfam" id="PF07228">
    <property type="entry name" value="SpoIIE"/>
    <property type="match status" value="1"/>
</dbReference>
<evidence type="ECO:0000256" key="1">
    <source>
        <dbReference type="ARBA" id="ARBA00022801"/>
    </source>
</evidence>
<feature type="domain" description="Response regulatory" evidence="3">
    <location>
        <begin position="58"/>
        <end position="175"/>
    </location>
</feature>
<dbReference type="GO" id="GO:0016791">
    <property type="term" value="F:phosphatase activity"/>
    <property type="evidence" value="ECO:0007669"/>
    <property type="project" value="TreeGrafter"/>
</dbReference>
<dbReference type="InterPro" id="IPR052016">
    <property type="entry name" value="Bact_Sigma-Reg"/>
</dbReference>
<dbReference type="Pfam" id="PF00072">
    <property type="entry name" value="Response_reg"/>
    <property type="match status" value="1"/>
</dbReference>
<dbReference type="Gene3D" id="3.60.40.10">
    <property type="entry name" value="PPM-type phosphatase domain"/>
    <property type="match status" value="1"/>
</dbReference>
<dbReference type="Gene3D" id="3.40.50.2300">
    <property type="match status" value="1"/>
</dbReference>
<dbReference type="SUPFAM" id="SSF52172">
    <property type="entry name" value="CheY-like"/>
    <property type="match status" value="1"/>
</dbReference>
<protein>
    <submittedName>
        <fullName evidence="4">Response regulator</fullName>
    </submittedName>
</protein>
<dbReference type="SUPFAM" id="SSF81606">
    <property type="entry name" value="PP2C-like"/>
    <property type="match status" value="1"/>
</dbReference>
<organism evidence="4">
    <name type="scientific">Streptomyces sp. gb1(2016)</name>
    <dbReference type="NCBI Taxonomy" id="1828321"/>
    <lineage>
        <taxon>Bacteria</taxon>
        <taxon>Bacillati</taxon>
        <taxon>Actinomycetota</taxon>
        <taxon>Actinomycetes</taxon>
        <taxon>Kitasatosporales</taxon>
        <taxon>Streptomycetaceae</taxon>
        <taxon>Streptomyces</taxon>
    </lineage>
</organism>
<dbReference type="AlphaFoldDB" id="A0A652LBV2"/>
<comment type="caution">
    <text evidence="4">The sequence shown here is derived from an EMBL/GenBank/DDBJ whole genome shotgun (WGS) entry which is preliminary data.</text>
</comment>
<dbReference type="GO" id="GO:0000160">
    <property type="term" value="P:phosphorelay signal transduction system"/>
    <property type="evidence" value="ECO:0007669"/>
    <property type="project" value="InterPro"/>
</dbReference>
<keyword evidence="2" id="KW-0597">Phosphoprotein</keyword>
<keyword evidence="1" id="KW-0378">Hydrolase</keyword>
<accession>A0A652LBV2</accession>
<dbReference type="SMART" id="SM00331">
    <property type="entry name" value="PP2C_SIG"/>
    <property type="match status" value="1"/>
</dbReference>